<dbReference type="InterPro" id="IPR011545">
    <property type="entry name" value="DEAD/DEAH_box_helicase_dom"/>
</dbReference>
<dbReference type="InterPro" id="IPR038257">
    <property type="entry name" value="CRISPR-assoc_Cas3_HD_sf"/>
</dbReference>
<dbReference type="GO" id="GO:0005829">
    <property type="term" value="C:cytosol"/>
    <property type="evidence" value="ECO:0007669"/>
    <property type="project" value="TreeGrafter"/>
</dbReference>
<organism evidence="13 14">
    <name type="scientific">Thermodesulfovibrio yellowstonii</name>
    <dbReference type="NCBI Taxonomy" id="28262"/>
    <lineage>
        <taxon>Bacteria</taxon>
        <taxon>Pseudomonadati</taxon>
        <taxon>Nitrospirota</taxon>
        <taxon>Thermodesulfovibrionia</taxon>
        <taxon>Thermodesulfovibrionales</taxon>
        <taxon>Thermodesulfovibrionaceae</taxon>
        <taxon>Thermodesulfovibrio</taxon>
    </lineage>
</organism>
<dbReference type="NCBIfam" id="TIGR01587">
    <property type="entry name" value="cas3_core"/>
    <property type="match status" value="1"/>
</dbReference>
<dbReference type="CDD" id="cd09641">
    <property type="entry name" value="Cas3''_I"/>
    <property type="match status" value="1"/>
</dbReference>
<dbReference type="Pfam" id="PF18019">
    <property type="entry name" value="Cas3_HD"/>
    <property type="match status" value="1"/>
</dbReference>
<dbReference type="GO" id="GO:0003724">
    <property type="term" value="F:RNA helicase activity"/>
    <property type="evidence" value="ECO:0007669"/>
    <property type="project" value="TreeGrafter"/>
</dbReference>
<dbReference type="SMART" id="SM00487">
    <property type="entry name" value="DEXDc"/>
    <property type="match status" value="1"/>
</dbReference>
<keyword evidence="14" id="KW-1185">Reference proteome</keyword>
<evidence type="ECO:0000256" key="3">
    <source>
        <dbReference type="ARBA" id="ARBA00022722"/>
    </source>
</evidence>
<dbReference type="SUPFAM" id="SSF52540">
    <property type="entry name" value="P-loop containing nucleoside triphosphate hydrolases"/>
    <property type="match status" value="1"/>
</dbReference>
<name>A0A9W6LJS4_9BACT</name>
<evidence type="ECO:0000256" key="5">
    <source>
        <dbReference type="ARBA" id="ARBA00022741"/>
    </source>
</evidence>
<evidence type="ECO:0000259" key="12">
    <source>
        <dbReference type="PROSITE" id="PS51643"/>
    </source>
</evidence>
<dbReference type="PANTHER" id="PTHR47959:SF16">
    <property type="entry name" value="CRISPR-ASSOCIATED NUCLEASE_HELICASE CAS3-RELATED"/>
    <property type="match status" value="1"/>
</dbReference>
<dbReference type="Gene3D" id="3.40.50.300">
    <property type="entry name" value="P-loop containing nucleotide triphosphate hydrolases"/>
    <property type="match status" value="2"/>
</dbReference>
<keyword evidence="6" id="KW-0378">Hydrolase</keyword>
<dbReference type="Proteomes" id="UP001144297">
    <property type="component" value="Unassembled WGS sequence"/>
</dbReference>
<dbReference type="PROSITE" id="PS51192">
    <property type="entry name" value="HELICASE_ATP_BIND_1"/>
    <property type="match status" value="1"/>
</dbReference>
<sequence>MPEIFAKSKRDFKNRPITLKKHTEGLLENLRELLSVIKISAIDCELLKLAVFIHDIGKVSPSFQISMANWNYKPKISFPDVPHSLFSLIWINKDELVKRVGNEDNLRILLSVVAFHHWRDNFHNIILGSDCDFRRAVKIVLDDEKLRNKLLNNINYEFADSYDFSNYCNVLAFDEDIAVNIRDGNNLLSFIVPPYYNYFLPKRVTLDESFKRKWIYTAGLLMRIDHFTSFVQEEGILEKIEKEASNYQFIKLGMKQKLKEKTGKDLKDEEVWQIRELAEKRDKNLILVAPTGSGKTEFAYLWGAGNKIFFTLPLRSAVNACFERARIIFGMENVGLLHSDADVYLYDMDSNHEGEKFRILDLAKQLSFPVLVSTGDQIFPSALKYPGYEKIYATLGYSRLVIDEVQAYDPKAVAIIVKLIEDIVKLGGKFLLMTATLPSFVEEQIKERIVEDDYELINKYSEIENICKHKIKLCENNISSKTDEIIAKAKEGKRVLVILNTVELAQKVYQKIREQINEEEELRLLLLHSRFTFHDRERLENEIVGWRDKDGNWIVGAFGNPKPNHEKVGKILVATQVVEASLDIDADILYTELAPIDSLIQRMGRVLRRIRDVESYESYLKSKEPQEPNIFIFYQKPYGNTKLCSGAGSVYHLDLLAFSLALLFEEAGLIRENKRNEIKMEYWPNDTQEKKKLGNKDAVEGFLNELFETVDKAKSKVSRNEISLNEADKDNLVKNLYELLPPTSKYLQRFYETLEILDAGYMSEKKHEALRIFREIYTVPAIPENKIDEFKKSMEDFVKRNSLNYTSFKIEVLSKHVVNIDIRKYLSQDSLDLKNASYIVHELNELSHAQYLKLKKWLSDIYVFPGEYDNEIGVILKDERGKGKIVH</sequence>
<dbReference type="InterPro" id="IPR054712">
    <property type="entry name" value="Cas3-like_dom"/>
</dbReference>
<evidence type="ECO:0000256" key="8">
    <source>
        <dbReference type="ARBA" id="ARBA00022840"/>
    </source>
</evidence>
<dbReference type="PANTHER" id="PTHR47959">
    <property type="entry name" value="ATP-DEPENDENT RNA HELICASE RHLE-RELATED"/>
    <property type="match status" value="1"/>
</dbReference>
<keyword evidence="5" id="KW-0547">Nucleotide-binding</keyword>
<dbReference type="GO" id="GO:0003676">
    <property type="term" value="F:nucleic acid binding"/>
    <property type="evidence" value="ECO:0007669"/>
    <property type="project" value="InterPro"/>
</dbReference>
<evidence type="ECO:0000256" key="9">
    <source>
        <dbReference type="ARBA" id="ARBA00023118"/>
    </source>
</evidence>
<dbReference type="Pfam" id="PF00270">
    <property type="entry name" value="DEAD"/>
    <property type="match status" value="1"/>
</dbReference>
<dbReference type="GO" id="GO:0004518">
    <property type="term" value="F:nuclease activity"/>
    <property type="evidence" value="ECO:0007669"/>
    <property type="project" value="UniProtKB-KW"/>
</dbReference>
<dbReference type="InterPro" id="IPR027417">
    <property type="entry name" value="P-loop_NTPase"/>
</dbReference>
<feature type="domain" description="Helicase ATP-binding" evidence="11">
    <location>
        <begin position="276"/>
        <end position="455"/>
    </location>
</feature>
<dbReference type="InterPro" id="IPR050079">
    <property type="entry name" value="DEAD_box_RNA_helicase"/>
</dbReference>
<dbReference type="InterPro" id="IPR006474">
    <property type="entry name" value="Helicase_Cas3_CRISPR-ass_core"/>
</dbReference>
<keyword evidence="9" id="KW-0051">Antiviral defense</keyword>
<evidence type="ECO:0000256" key="7">
    <source>
        <dbReference type="ARBA" id="ARBA00022806"/>
    </source>
</evidence>
<comment type="similarity">
    <text evidence="1">In the N-terminal section; belongs to the CRISPR-associated nuclease Cas3-HD family.</text>
</comment>
<dbReference type="Pfam" id="PF22590">
    <property type="entry name" value="Cas3-like_C_2"/>
    <property type="match status" value="1"/>
</dbReference>
<evidence type="ECO:0000256" key="10">
    <source>
        <dbReference type="ARBA" id="ARBA00038437"/>
    </source>
</evidence>
<dbReference type="SMART" id="SM00490">
    <property type="entry name" value="HELICc"/>
    <property type="match status" value="1"/>
</dbReference>
<comment type="similarity">
    <text evidence="2">In the central section; belongs to the CRISPR-associated helicase Cas3 family.</text>
</comment>
<dbReference type="EMBL" id="BSDX01000001">
    <property type="protein sequence ID" value="GLI52443.1"/>
    <property type="molecule type" value="Genomic_DNA"/>
</dbReference>
<dbReference type="InterPro" id="IPR001650">
    <property type="entry name" value="Helicase_C-like"/>
</dbReference>
<evidence type="ECO:0000259" key="11">
    <source>
        <dbReference type="PROSITE" id="PS51192"/>
    </source>
</evidence>
<dbReference type="PROSITE" id="PS51643">
    <property type="entry name" value="HD_CAS3"/>
    <property type="match status" value="1"/>
</dbReference>
<accession>A0A9W6LJS4</accession>
<proteinExistence type="inferred from homology"/>
<dbReference type="AlphaFoldDB" id="A0A9W6LJS4"/>
<comment type="caution">
    <text evidence="13">The sequence shown here is derived from an EMBL/GenBank/DDBJ whole genome shotgun (WGS) entry which is preliminary data.</text>
</comment>
<evidence type="ECO:0000256" key="4">
    <source>
        <dbReference type="ARBA" id="ARBA00022723"/>
    </source>
</evidence>
<dbReference type="GO" id="GO:0051607">
    <property type="term" value="P:defense response to virus"/>
    <property type="evidence" value="ECO:0007669"/>
    <property type="project" value="UniProtKB-KW"/>
</dbReference>
<gene>
    <name evidence="13" type="ORF">TISLANDTSLP1_01360</name>
</gene>
<dbReference type="GO" id="GO:0016787">
    <property type="term" value="F:hydrolase activity"/>
    <property type="evidence" value="ECO:0007669"/>
    <property type="project" value="UniProtKB-KW"/>
</dbReference>
<evidence type="ECO:0000256" key="6">
    <source>
        <dbReference type="ARBA" id="ARBA00022801"/>
    </source>
</evidence>
<evidence type="ECO:0000256" key="1">
    <source>
        <dbReference type="ARBA" id="ARBA00006847"/>
    </source>
</evidence>
<dbReference type="GO" id="GO:0046872">
    <property type="term" value="F:metal ion binding"/>
    <property type="evidence" value="ECO:0007669"/>
    <property type="project" value="UniProtKB-KW"/>
</dbReference>
<dbReference type="NCBIfam" id="TIGR01596">
    <property type="entry name" value="cas3_HD"/>
    <property type="match status" value="1"/>
</dbReference>
<keyword evidence="4" id="KW-0479">Metal-binding</keyword>
<dbReference type="Gene3D" id="1.10.3210.30">
    <property type="match status" value="1"/>
</dbReference>
<dbReference type="InterPro" id="IPR006483">
    <property type="entry name" value="CRISPR-assoc_Cas3_HD"/>
</dbReference>
<keyword evidence="3" id="KW-0540">Nuclease</keyword>
<protein>
    <submittedName>
        <fullName evidence="13">CRISPR-associated helicase/endonuclease Cas3</fullName>
    </submittedName>
</protein>
<evidence type="ECO:0000313" key="14">
    <source>
        <dbReference type="Proteomes" id="UP001144297"/>
    </source>
</evidence>
<reference evidence="13" key="1">
    <citation type="submission" date="2022-12" db="EMBL/GenBank/DDBJ databases">
        <title>Reference genome sequencing for broad-spectrum identification of bacterial and archaeal isolates by mass spectrometry.</title>
        <authorList>
            <person name="Sekiguchi Y."/>
            <person name="Tourlousse D.M."/>
        </authorList>
    </citation>
    <scope>NUCLEOTIDE SEQUENCE</scope>
    <source>
        <strain evidence="13">TSL-P1</strain>
    </source>
</reference>
<comment type="similarity">
    <text evidence="10">Belongs to the DEAD box helicase family.</text>
</comment>
<evidence type="ECO:0000313" key="13">
    <source>
        <dbReference type="EMBL" id="GLI52443.1"/>
    </source>
</evidence>
<keyword evidence="8" id="KW-0067">ATP-binding</keyword>
<feature type="domain" description="HD Cas3-type" evidence="12">
    <location>
        <begin position="12"/>
        <end position="227"/>
    </location>
</feature>
<evidence type="ECO:0000256" key="2">
    <source>
        <dbReference type="ARBA" id="ARBA00009046"/>
    </source>
</evidence>
<keyword evidence="7" id="KW-0347">Helicase</keyword>
<dbReference type="InterPro" id="IPR014001">
    <property type="entry name" value="Helicase_ATP-bd"/>
</dbReference>
<dbReference type="GO" id="GO:0005524">
    <property type="term" value="F:ATP binding"/>
    <property type="evidence" value="ECO:0007669"/>
    <property type="project" value="UniProtKB-KW"/>
</dbReference>